<evidence type="ECO:0000256" key="1">
    <source>
        <dbReference type="SAM" id="SignalP"/>
    </source>
</evidence>
<feature type="signal peptide" evidence="1">
    <location>
        <begin position="1"/>
        <end position="16"/>
    </location>
</feature>
<keyword evidence="1" id="KW-0732">Signal</keyword>
<evidence type="ECO:0000313" key="3">
    <source>
        <dbReference type="Proteomes" id="UP000183832"/>
    </source>
</evidence>
<evidence type="ECO:0000313" key="2">
    <source>
        <dbReference type="EMBL" id="CRK91547.1"/>
    </source>
</evidence>
<dbReference type="Proteomes" id="UP000183832">
    <property type="component" value="Unassembled WGS sequence"/>
</dbReference>
<proteinExistence type="predicted"/>
<protein>
    <submittedName>
        <fullName evidence="2">CLUMA_CG005204, isoform A</fullName>
    </submittedName>
</protein>
<name>A0A1J1HU69_9DIPT</name>
<dbReference type="EMBL" id="CVRI01000021">
    <property type="protein sequence ID" value="CRK91547.1"/>
    <property type="molecule type" value="Genomic_DNA"/>
</dbReference>
<sequence>MTRFVVYLLIATCIRGYPWTVIGEVKNICYEPLTNINSSQLLLMNVPRLLLEFQPLFVDRNSFKLCCLGIQQMAKL</sequence>
<keyword evidence="3" id="KW-1185">Reference proteome</keyword>
<gene>
    <name evidence="2" type="ORF">CLUMA_CG005204</name>
</gene>
<organism evidence="2 3">
    <name type="scientific">Clunio marinus</name>
    <dbReference type="NCBI Taxonomy" id="568069"/>
    <lineage>
        <taxon>Eukaryota</taxon>
        <taxon>Metazoa</taxon>
        <taxon>Ecdysozoa</taxon>
        <taxon>Arthropoda</taxon>
        <taxon>Hexapoda</taxon>
        <taxon>Insecta</taxon>
        <taxon>Pterygota</taxon>
        <taxon>Neoptera</taxon>
        <taxon>Endopterygota</taxon>
        <taxon>Diptera</taxon>
        <taxon>Nematocera</taxon>
        <taxon>Chironomoidea</taxon>
        <taxon>Chironomidae</taxon>
        <taxon>Clunio</taxon>
    </lineage>
</organism>
<accession>A0A1J1HU69</accession>
<reference evidence="2 3" key="1">
    <citation type="submission" date="2015-04" db="EMBL/GenBank/DDBJ databases">
        <authorList>
            <person name="Syromyatnikov M.Y."/>
            <person name="Popov V.N."/>
        </authorList>
    </citation>
    <scope>NUCLEOTIDE SEQUENCE [LARGE SCALE GENOMIC DNA]</scope>
</reference>
<dbReference type="AlphaFoldDB" id="A0A1J1HU69"/>
<feature type="chain" id="PRO_5009619067" evidence="1">
    <location>
        <begin position="17"/>
        <end position="76"/>
    </location>
</feature>